<dbReference type="OrthoDB" id="9796523at2"/>
<organism evidence="1 2">
    <name type="scientific">Nocardia aurantia</name>
    <dbReference type="NCBI Taxonomy" id="2585199"/>
    <lineage>
        <taxon>Bacteria</taxon>
        <taxon>Bacillati</taxon>
        <taxon>Actinomycetota</taxon>
        <taxon>Actinomycetes</taxon>
        <taxon>Mycobacteriales</taxon>
        <taxon>Nocardiaceae</taxon>
        <taxon>Nocardia</taxon>
    </lineage>
</organism>
<dbReference type="EMBL" id="WEGI01000002">
    <property type="protein sequence ID" value="MQY25453.1"/>
    <property type="molecule type" value="Genomic_DNA"/>
</dbReference>
<dbReference type="RefSeq" id="WP_153339296.1">
    <property type="nucleotide sequence ID" value="NZ_WEGI01000002.1"/>
</dbReference>
<evidence type="ECO:0008006" key="3">
    <source>
        <dbReference type="Google" id="ProtNLM"/>
    </source>
</evidence>
<protein>
    <recommendedName>
        <fullName evidence="3">RloB domain-containing protein</fullName>
    </recommendedName>
</protein>
<keyword evidence="2" id="KW-1185">Reference proteome</keyword>
<evidence type="ECO:0000313" key="1">
    <source>
        <dbReference type="EMBL" id="MQY25453.1"/>
    </source>
</evidence>
<reference evidence="1 2" key="1">
    <citation type="submission" date="2019-10" db="EMBL/GenBank/DDBJ databases">
        <title>Nocardia macrotermitis sp. nov. and Nocardia aurantia sp. nov., isolated from the gut of fungus growing-termite Macrotermes natalensis.</title>
        <authorList>
            <person name="Benndorf R."/>
            <person name="Schwitalla J."/>
            <person name="Martin K."/>
            <person name="De Beer W."/>
            <person name="Kaster A.-K."/>
            <person name="Vollmers J."/>
            <person name="Poulsen M."/>
            <person name="Beemelmanns C."/>
        </authorList>
    </citation>
    <scope>NUCLEOTIDE SEQUENCE [LARGE SCALE GENOMIC DNA]</scope>
    <source>
        <strain evidence="1 2">RB56</strain>
    </source>
</reference>
<dbReference type="Proteomes" id="UP000431401">
    <property type="component" value="Unassembled WGS sequence"/>
</dbReference>
<dbReference type="AlphaFoldDB" id="A0A7K0DI20"/>
<comment type="caution">
    <text evidence="1">The sequence shown here is derived from an EMBL/GenBank/DDBJ whole genome shotgun (WGS) entry which is preliminary data.</text>
</comment>
<proteinExistence type="predicted"/>
<sequence length="194" mass="22636">MPTRRENTRRRRAPFREPATLILVVCGGEVTEPAYFHGLRRELRNPAIKSTVTVRAEDPKRVVAFAGRQRGDYDRIWCVLDVDQFDYSEAIRMARMSEVDLAVSNPCFEYWLLLHFENCDATLVDFRDAERRLKKHLPAYDKSTLRYSDYIGRVADAVRRAKSRSVDEGTEHRTNPSTSVWKLVELMLPEFPDR</sequence>
<dbReference type="Pfam" id="PF13707">
    <property type="entry name" value="RloB"/>
    <property type="match status" value="1"/>
</dbReference>
<name>A0A7K0DI20_9NOCA</name>
<dbReference type="InterPro" id="IPR025591">
    <property type="entry name" value="RloB"/>
</dbReference>
<gene>
    <name evidence="1" type="ORF">NRB56_10100</name>
</gene>
<evidence type="ECO:0000313" key="2">
    <source>
        <dbReference type="Proteomes" id="UP000431401"/>
    </source>
</evidence>
<accession>A0A7K0DI20</accession>